<keyword evidence="10 20" id="KW-0256">Endoplasmic reticulum</keyword>
<feature type="compositionally biased region" description="Polar residues" evidence="21">
    <location>
        <begin position="161"/>
        <end position="171"/>
    </location>
</feature>
<evidence type="ECO:0000256" key="17">
    <source>
        <dbReference type="ARBA" id="ARBA00047761"/>
    </source>
</evidence>
<evidence type="ECO:0000256" key="8">
    <source>
        <dbReference type="ARBA" id="ARBA00022723"/>
    </source>
</evidence>
<evidence type="ECO:0000256" key="3">
    <source>
        <dbReference type="ARBA" id="ARBA00001946"/>
    </source>
</evidence>
<keyword evidence="6" id="KW-0678">Repressor</keyword>
<dbReference type="SUPFAM" id="SSF56784">
    <property type="entry name" value="HAD-like"/>
    <property type="match status" value="1"/>
</dbReference>
<dbReference type="GO" id="GO:0009651">
    <property type="term" value="P:response to salt stress"/>
    <property type="evidence" value="ECO:0007669"/>
    <property type="project" value="UniProtKB-ARBA"/>
</dbReference>
<evidence type="ECO:0000256" key="1">
    <source>
        <dbReference type="ARBA" id="ARBA00001936"/>
    </source>
</evidence>
<comment type="cofactor">
    <cofactor evidence="1">
        <name>Mn(2+)</name>
        <dbReference type="ChEBI" id="CHEBI:29035"/>
    </cofactor>
</comment>
<evidence type="ECO:0000256" key="7">
    <source>
        <dbReference type="ARBA" id="ARBA00022692"/>
    </source>
</evidence>
<reference evidence="25 26" key="1">
    <citation type="submission" date="2024-01" db="EMBL/GenBank/DDBJ databases">
        <title>The genomes of 5 underutilized Papilionoideae crops provide insights into root nodulation and disease resistanc.</title>
        <authorList>
            <person name="Jiang F."/>
        </authorList>
    </citation>
    <scope>NUCLEOTIDE SEQUENCE [LARGE SCALE GENOMIC DNA]</scope>
    <source>
        <strain evidence="25">DUOXIRENSHENG_FW03</strain>
        <tissue evidence="25">Leaves</tissue>
    </source>
</reference>
<dbReference type="GO" id="GO:0003723">
    <property type="term" value="F:RNA binding"/>
    <property type="evidence" value="ECO:0007669"/>
    <property type="project" value="UniProtKB-KW"/>
</dbReference>
<gene>
    <name evidence="25" type="ORF">VNO78_23175</name>
</gene>
<dbReference type="FunFam" id="3.40.50.10190:FF:000014">
    <property type="entry name" value="RNA polymerase II C-terminal domain phosphatase-like 3"/>
    <property type="match status" value="1"/>
</dbReference>
<dbReference type="InterPro" id="IPR003388">
    <property type="entry name" value="Reticulon"/>
</dbReference>
<feature type="transmembrane region" description="Helical" evidence="20">
    <location>
        <begin position="411"/>
        <end position="430"/>
    </location>
</feature>
<comment type="catalytic activity">
    <reaction evidence="18">
        <text>O-phospho-L-threonyl-[protein] + H2O = L-threonyl-[protein] + phosphate</text>
        <dbReference type="Rhea" id="RHEA:47004"/>
        <dbReference type="Rhea" id="RHEA-COMP:11060"/>
        <dbReference type="Rhea" id="RHEA-COMP:11605"/>
        <dbReference type="ChEBI" id="CHEBI:15377"/>
        <dbReference type="ChEBI" id="CHEBI:30013"/>
        <dbReference type="ChEBI" id="CHEBI:43474"/>
        <dbReference type="ChEBI" id="CHEBI:61977"/>
        <dbReference type="EC" id="3.1.3.16"/>
    </reaction>
</comment>
<keyword evidence="15" id="KW-0804">Transcription</keyword>
<dbReference type="Pfam" id="PF00533">
    <property type="entry name" value="BRCT"/>
    <property type="match status" value="1"/>
</dbReference>
<feature type="domain" description="FCP1 homology" evidence="24">
    <location>
        <begin position="760"/>
        <end position="931"/>
    </location>
</feature>
<evidence type="ECO:0000256" key="10">
    <source>
        <dbReference type="ARBA" id="ARBA00022824"/>
    </source>
</evidence>
<feature type="region of interest" description="Disordered" evidence="21">
    <location>
        <begin position="655"/>
        <end position="677"/>
    </location>
</feature>
<evidence type="ECO:0000256" key="16">
    <source>
        <dbReference type="ARBA" id="ARBA00023242"/>
    </source>
</evidence>
<dbReference type="SMART" id="SM00292">
    <property type="entry name" value="BRCT"/>
    <property type="match status" value="1"/>
</dbReference>
<sequence length="1067" mass="120522">MDVSRRRVGVRYSVAAGSVWESRMKSDEFGGGVKVFCGEPSAEDGGNGFGGTRLKRVQMGGVVATRKRKTWKSETSQGLDNNQIQIARGKSEQCKDLNVSSHSIKKSPIQIRKMKNEGSKEMGASVSADKLEGSPIHNRRKRSEVGESGERNVGHLRKNKSNPVKTASANHSVGDGNAIQLRKDKSELNHVLDESRNEIDGSGRVVIDNGKNAIDENCKDFGVCQEKVISSGSDNAGFMKRSLGHVDGDSDYEEDEEEELKATDNERVDIEMEKGSFDVKEISLPESEVVNEPERKVVDLPEQQKIVTEPEPKKIVSTKRQFHKKNERPVSVPLVVKSSSPIRKQSTIYQNSIADSSPKAEEYSSFPQTQNNLQSLVGFIMWRDIPRTAFIFGIGTFTIVSSSYAKETNLSLISVMSYIGLVYLVVIFLYRSLICCRGVTDVEDTKYVLGEEEAIWVLKLILPYLNEFLSKLRGMFSGDPGTTMKLAVLLFVLARYGNSITIWKIAKFGFFGVFTLPKICSLYSAQLTAFANFWIRPFGDAWDSCSHKKAVALGIFGLVWNFSSVVARIWSVFVLFVAFRYYQQRYLVAEEWLEDEAGCDETWQEPVRVKVGMQRQRRPPNFFETQKMSVVTDSPVHSSSSDDFAAFLDAELDASSPDSLPDKEPDNPDDLESVRIKRRKFESIEENEGSTSEGIVKQNLEASIEVDVCKHPGSFGNMCIRCGQKLDGESGVTFGYIHKGLRLQDEEICRLRDTDMKSLLCRKKLYLVLDLDHTLLNSTHLAHLSSEESHLLNQTDSLGDVSKGSLFKLEHMHMMTKLRPFVRTFLKEASEMFEMYIYTMGDRPYALEMAKLLDPQGEYFHAKVISRDDGTQKHQKGLDVVLGQESAVLILDDTEHAWMKHKDNLILMERYHFFASSCRQFGFSCKSLAELKSDEDETDGALAKILKVLKQVHYIFFDKHQDLLDRDVRQVLSSVRTEVLSGCVIVFSRIFHGALPSLRRMAEQLGAICLTEVDTSVTHIVATDAGTEKSRWAVKEKKFLVHPRWIEAANYFWQRQPEENFILKKKQ</sequence>
<dbReference type="PROSITE" id="PS50172">
    <property type="entry name" value="BRCT"/>
    <property type="match status" value="1"/>
</dbReference>
<evidence type="ECO:0000259" key="24">
    <source>
        <dbReference type="PROSITE" id="PS50969"/>
    </source>
</evidence>
<dbReference type="EMBL" id="JAYMYS010000006">
    <property type="protein sequence ID" value="KAK7388359.1"/>
    <property type="molecule type" value="Genomic_DNA"/>
</dbReference>
<feature type="region of interest" description="Disordered" evidence="21">
    <location>
        <begin position="115"/>
        <end position="178"/>
    </location>
</feature>
<comment type="subunit">
    <text evidence="19">Interacts with RAP74.</text>
</comment>
<dbReference type="Proteomes" id="UP001386955">
    <property type="component" value="Unassembled WGS sequence"/>
</dbReference>
<dbReference type="InterPro" id="IPR001357">
    <property type="entry name" value="BRCT_dom"/>
</dbReference>
<evidence type="ECO:0000256" key="2">
    <source>
        <dbReference type="ARBA" id="ARBA00001941"/>
    </source>
</evidence>
<dbReference type="Gene3D" id="3.40.50.10190">
    <property type="entry name" value="BRCT domain"/>
    <property type="match status" value="1"/>
</dbReference>
<feature type="domain" description="BRCT" evidence="22">
    <location>
        <begin position="975"/>
        <end position="1063"/>
    </location>
</feature>
<keyword evidence="14 20" id="KW-0472">Membrane</keyword>
<evidence type="ECO:0000259" key="22">
    <source>
        <dbReference type="PROSITE" id="PS50172"/>
    </source>
</evidence>
<proteinExistence type="predicted"/>
<dbReference type="PROSITE" id="PS50845">
    <property type="entry name" value="RETICULON"/>
    <property type="match status" value="1"/>
</dbReference>
<dbReference type="PANTHER" id="PTHR46626">
    <property type="entry name" value="RETICULON-LIKE PROTEIN B17"/>
    <property type="match status" value="1"/>
</dbReference>
<evidence type="ECO:0000313" key="25">
    <source>
        <dbReference type="EMBL" id="KAK7388359.1"/>
    </source>
</evidence>
<dbReference type="InterPro" id="IPR011947">
    <property type="entry name" value="FCP1_euk"/>
</dbReference>
<name>A0AAN9S641_PSOTE</name>
<keyword evidence="13" id="KW-0805">Transcription regulation</keyword>
<dbReference type="InterPro" id="IPR036420">
    <property type="entry name" value="BRCT_dom_sf"/>
</dbReference>
<dbReference type="PROSITE" id="PS50969">
    <property type="entry name" value="FCP1"/>
    <property type="match status" value="1"/>
</dbReference>
<dbReference type="GO" id="GO:0005789">
    <property type="term" value="C:endoplasmic reticulum membrane"/>
    <property type="evidence" value="ECO:0007669"/>
    <property type="project" value="UniProtKB-SubCell"/>
</dbReference>
<keyword evidence="9" id="KW-0378">Hydrolase</keyword>
<comment type="cofactor">
    <cofactor evidence="2">
        <name>Co(2+)</name>
        <dbReference type="ChEBI" id="CHEBI:48828"/>
    </cofactor>
</comment>
<evidence type="ECO:0000256" key="4">
    <source>
        <dbReference type="ARBA" id="ARBA00004123"/>
    </source>
</evidence>
<dbReference type="GO" id="GO:0046872">
    <property type="term" value="F:metal ion binding"/>
    <property type="evidence" value="ECO:0007669"/>
    <property type="project" value="UniProtKB-KW"/>
</dbReference>
<dbReference type="InterPro" id="IPR036412">
    <property type="entry name" value="HAD-like_sf"/>
</dbReference>
<dbReference type="CDD" id="cd17729">
    <property type="entry name" value="BRCT_CTDP1"/>
    <property type="match status" value="1"/>
</dbReference>
<comment type="catalytic activity">
    <reaction evidence="17">
        <text>O-phospho-L-seryl-[protein] + H2O = L-seryl-[protein] + phosphate</text>
        <dbReference type="Rhea" id="RHEA:20629"/>
        <dbReference type="Rhea" id="RHEA-COMP:9863"/>
        <dbReference type="Rhea" id="RHEA-COMP:11604"/>
        <dbReference type="ChEBI" id="CHEBI:15377"/>
        <dbReference type="ChEBI" id="CHEBI:29999"/>
        <dbReference type="ChEBI" id="CHEBI:43474"/>
        <dbReference type="ChEBI" id="CHEBI:83421"/>
        <dbReference type="EC" id="3.1.3.16"/>
    </reaction>
</comment>
<feature type="transmembrane region" description="Helical" evidence="20">
    <location>
        <begin position="388"/>
        <end position="405"/>
    </location>
</feature>
<feature type="transmembrane region" description="Helical" evidence="20">
    <location>
        <begin position="508"/>
        <end position="535"/>
    </location>
</feature>
<evidence type="ECO:0000256" key="6">
    <source>
        <dbReference type="ARBA" id="ARBA00022491"/>
    </source>
</evidence>
<protein>
    <recommendedName>
        <fullName evidence="20">Reticulon-like protein</fullName>
    </recommendedName>
</protein>
<comment type="cofactor">
    <cofactor evidence="3">
        <name>Mg(2+)</name>
        <dbReference type="ChEBI" id="CHEBI:18420"/>
    </cofactor>
</comment>
<feature type="transmembrane region" description="Helical" evidence="20">
    <location>
        <begin position="555"/>
        <end position="579"/>
    </location>
</feature>
<evidence type="ECO:0000256" key="15">
    <source>
        <dbReference type="ARBA" id="ARBA00023163"/>
    </source>
</evidence>
<comment type="subcellular location">
    <subcellularLocation>
        <location evidence="5 20">Endoplasmic reticulum membrane</location>
        <topology evidence="5 20">Multi-pass membrane protein</topology>
    </subcellularLocation>
    <subcellularLocation>
        <location evidence="4">Nucleus</location>
    </subcellularLocation>
</comment>
<dbReference type="Pfam" id="PF03031">
    <property type="entry name" value="NIF"/>
    <property type="match status" value="1"/>
</dbReference>
<evidence type="ECO:0000256" key="14">
    <source>
        <dbReference type="ARBA" id="ARBA00023136"/>
    </source>
</evidence>
<dbReference type="SUPFAM" id="SSF52113">
    <property type="entry name" value="BRCT domain"/>
    <property type="match status" value="1"/>
</dbReference>
<accession>A0AAN9S641</accession>
<dbReference type="AlphaFoldDB" id="A0AAN9S641"/>
<dbReference type="GO" id="GO:0005634">
    <property type="term" value="C:nucleus"/>
    <property type="evidence" value="ECO:0007669"/>
    <property type="project" value="UniProtKB-SubCell"/>
</dbReference>
<comment type="caution">
    <text evidence="25">The sequence shown here is derived from an EMBL/GenBank/DDBJ whole genome shotgun (WGS) entry which is preliminary data.</text>
</comment>
<keyword evidence="26" id="KW-1185">Reference proteome</keyword>
<evidence type="ECO:0000256" key="19">
    <source>
        <dbReference type="ARBA" id="ARBA00063107"/>
    </source>
</evidence>
<dbReference type="FunFam" id="3.40.50.1000:FF:000125">
    <property type="entry name" value="RNA polymerase II C-terminal domain phosphatase-like 4"/>
    <property type="match status" value="1"/>
</dbReference>
<dbReference type="CDD" id="cd07521">
    <property type="entry name" value="HAD_FCP1-like"/>
    <property type="match status" value="1"/>
</dbReference>
<keyword evidence="11" id="KW-0694">RNA-binding</keyword>
<feature type="compositionally biased region" description="Basic and acidic residues" evidence="21">
    <location>
        <begin position="143"/>
        <end position="153"/>
    </location>
</feature>
<organism evidence="25 26">
    <name type="scientific">Psophocarpus tetragonolobus</name>
    <name type="common">Winged bean</name>
    <name type="synonym">Dolichos tetragonolobus</name>
    <dbReference type="NCBI Taxonomy" id="3891"/>
    <lineage>
        <taxon>Eukaryota</taxon>
        <taxon>Viridiplantae</taxon>
        <taxon>Streptophyta</taxon>
        <taxon>Embryophyta</taxon>
        <taxon>Tracheophyta</taxon>
        <taxon>Spermatophyta</taxon>
        <taxon>Magnoliopsida</taxon>
        <taxon>eudicotyledons</taxon>
        <taxon>Gunneridae</taxon>
        <taxon>Pentapetalae</taxon>
        <taxon>rosids</taxon>
        <taxon>fabids</taxon>
        <taxon>Fabales</taxon>
        <taxon>Fabaceae</taxon>
        <taxon>Papilionoideae</taxon>
        <taxon>50 kb inversion clade</taxon>
        <taxon>NPAAA clade</taxon>
        <taxon>indigoferoid/millettioid clade</taxon>
        <taxon>Phaseoleae</taxon>
        <taxon>Psophocarpus</taxon>
    </lineage>
</organism>
<evidence type="ECO:0000256" key="12">
    <source>
        <dbReference type="ARBA" id="ARBA00022989"/>
    </source>
</evidence>
<keyword evidence="12 20" id="KW-1133">Transmembrane helix</keyword>
<evidence type="ECO:0000256" key="5">
    <source>
        <dbReference type="ARBA" id="ARBA00004477"/>
    </source>
</evidence>
<evidence type="ECO:0000259" key="23">
    <source>
        <dbReference type="PROSITE" id="PS50845"/>
    </source>
</evidence>
<evidence type="ECO:0000256" key="20">
    <source>
        <dbReference type="RuleBase" id="RU363132"/>
    </source>
</evidence>
<evidence type="ECO:0000256" key="11">
    <source>
        <dbReference type="ARBA" id="ARBA00022884"/>
    </source>
</evidence>
<evidence type="ECO:0000256" key="21">
    <source>
        <dbReference type="SAM" id="MobiDB-lite"/>
    </source>
</evidence>
<dbReference type="InterPro" id="IPR023214">
    <property type="entry name" value="HAD_sf"/>
</dbReference>
<dbReference type="SMART" id="SM00577">
    <property type="entry name" value="CPDc"/>
    <property type="match status" value="1"/>
</dbReference>
<feature type="domain" description="Reticulon" evidence="23">
    <location>
        <begin position="376"/>
        <end position="527"/>
    </location>
</feature>
<keyword evidence="7 20" id="KW-0812">Transmembrane</keyword>
<dbReference type="GO" id="GO:0004722">
    <property type="term" value="F:protein serine/threonine phosphatase activity"/>
    <property type="evidence" value="ECO:0007669"/>
    <property type="project" value="UniProtKB-EC"/>
</dbReference>
<dbReference type="InterPro" id="IPR004274">
    <property type="entry name" value="FCP1_dom"/>
</dbReference>
<keyword evidence="16" id="KW-0539">Nucleus</keyword>
<dbReference type="InterPro" id="IPR044647">
    <property type="entry name" value="RTNLB17/18/21"/>
</dbReference>
<dbReference type="Gene3D" id="3.40.50.1000">
    <property type="entry name" value="HAD superfamily/HAD-like"/>
    <property type="match status" value="1"/>
</dbReference>
<evidence type="ECO:0000256" key="18">
    <source>
        <dbReference type="ARBA" id="ARBA00048336"/>
    </source>
</evidence>
<evidence type="ECO:0000256" key="13">
    <source>
        <dbReference type="ARBA" id="ARBA00023015"/>
    </source>
</evidence>
<evidence type="ECO:0000256" key="9">
    <source>
        <dbReference type="ARBA" id="ARBA00022801"/>
    </source>
</evidence>
<keyword evidence="8" id="KW-0479">Metal-binding</keyword>
<dbReference type="NCBIfam" id="TIGR02250">
    <property type="entry name" value="FCP1_euk"/>
    <property type="match status" value="1"/>
</dbReference>
<evidence type="ECO:0000313" key="26">
    <source>
        <dbReference type="Proteomes" id="UP001386955"/>
    </source>
</evidence>
<dbReference type="Pfam" id="PF02453">
    <property type="entry name" value="Reticulon"/>
    <property type="match status" value="1"/>
</dbReference>
<dbReference type="PANTHER" id="PTHR46626:SF1">
    <property type="entry name" value="RETICULON-LIKE PROTEIN B21"/>
    <property type="match status" value="1"/>
</dbReference>